<dbReference type="Proteomes" id="UP000007800">
    <property type="component" value="Unassembled WGS sequence"/>
</dbReference>
<dbReference type="AlphaFoldDB" id="C5KRD6"/>
<sequence length="50" mass="5409">MFDKLFINAVVVRIINSCLIPPTSSSGGRLFTARRHITGSPLCEACPGVY</sequence>
<organism evidence="2">
    <name type="scientific">Perkinsus marinus (strain ATCC 50983 / TXsc)</name>
    <dbReference type="NCBI Taxonomy" id="423536"/>
    <lineage>
        <taxon>Eukaryota</taxon>
        <taxon>Sar</taxon>
        <taxon>Alveolata</taxon>
        <taxon>Perkinsozoa</taxon>
        <taxon>Perkinsea</taxon>
        <taxon>Perkinsida</taxon>
        <taxon>Perkinsidae</taxon>
        <taxon>Perkinsus</taxon>
    </lineage>
</organism>
<gene>
    <name evidence="1" type="ORF">Pmar_PMAR015806</name>
</gene>
<evidence type="ECO:0000313" key="2">
    <source>
        <dbReference type="Proteomes" id="UP000007800"/>
    </source>
</evidence>
<reference evidence="1 2" key="1">
    <citation type="submission" date="2008-07" db="EMBL/GenBank/DDBJ databases">
        <authorList>
            <person name="El-Sayed N."/>
            <person name="Caler E."/>
            <person name="Inman J."/>
            <person name="Amedeo P."/>
            <person name="Hass B."/>
            <person name="Wortman J."/>
        </authorList>
    </citation>
    <scope>NUCLEOTIDE SEQUENCE [LARGE SCALE GENOMIC DNA]</scope>
    <source>
        <strain evidence="2">ATCC 50983 / TXsc</strain>
    </source>
</reference>
<name>C5KRD6_PERM5</name>
<evidence type="ECO:0000313" key="1">
    <source>
        <dbReference type="EMBL" id="EER12957.1"/>
    </source>
</evidence>
<keyword evidence="2" id="KW-1185">Reference proteome</keyword>
<dbReference type="EMBL" id="GG675793">
    <property type="protein sequence ID" value="EER12957.1"/>
    <property type="molecule type" value="Genomic_DNA"/>
</dbReference>
<proteinExistence type="predicted"/>
<dbReference type="GeneID" id="9056071"/>
<accession>C5KRD6</accession>
<dbReference type="InParanoid" id="C5KRD6"/>
<dbReference type="RefSeq" id="XP_002781162.1">
    <property type="nucleotide sequence ID" value="XM_002781116.1"/>
</dbReference>
<protein>
    <submittedName>
        <fullName evidence="1">Uncharacterized protein</fullName>
    </submittedName>
</protein>